<dbReference type="STRING" id="1121291.SAMN02745134_01684"/>
<dbReference type="Proteomes" id="UP000192468">
    <property type="component" value="Unassembled WGS sequence"/>
</dbReference>
<dbReference type="Gene3D" id="3.20.20.70">
    <property type="entry name" value="Aldolase class I"/>
    <property type="match status" value="1"/>
</dbReference>
<dbReference type="GO" id="GO:0004789">
    <property type="term" value="F:thiamine-phosphate diphosphorylase activity"/>
    <property type="evidence" value="ECO:0007669"/>
    <property type="project" value="TreeGrafter"/>
</dbReference>
<dbReference type="RefSeq" id="WP_084115168.1">
    <property type="nucleotide sequence ID" value="NZ_FWXH01000004.1"/>
</dbReference>
<evidence type="ECO:0000259" key="3">
    <source>
        <dbReference type="Pfam" id="PF02581"/>
    </source>
</evidence>
<name>A0A1W1XFF4_9CLOT</name>
<proteinExistence type="predicted"/>
<feature type="domain" description="Thiamine phosphate synthase/TenI" evidence="3">
    <location>
        <begin position="5"/>
        <end position="180"/>
    </location>
</feature>
<accession>A0A1W1XFF4</accession>
<evidence type="ECO:0000313" key="5">
    <source>
        <dbReference type="Proteomes" id="UP000192468"/>
    </source>
</evidence>
<evidence type="ECO:0000256" key="2">
    <source>
        <dbReference type="ARBA" id="ARBA00022977"/>
    </source>
</evidence>
<keyword evidence="5" id="KW-1185">Reference proteome</keyword>
<sequence>MKGKLFIVTNRKLIPDGDLCRVAKACVRGGADAIILREKDLNKEELYKLTIAIKEATNGNIPIIINGNYEVSIIAKAEGIQLSYNDFLNFSQACESIKGVSIHSVEEAKIVNLMDASYILAGHIYNTECKKGLEGRGLKFLEEITKNVNIPVVAIGGIDLSNALEVIKSGAQGIAVMSSVMKSDDPEKLINSLKQTINY</sequence>
<dbReference type="InterPro" id="IPR013785">
    <property type="entry name" value="Aldolase_TIM"/>
</dbReference>
<gene>
    <name evidence="4" type="ORF">SAMN02745134_01684</name>
</gene>
<keyword evidence="2" id="KW-0784">Thiamine biosynthesis</keyword>
<dbReference type="OrthoDB" id="9815348at2"/>
<dbReference type="PANTHER" id="PTHR20857">
    <property type="entry name" value="THIAMINE-PHOSPHATE PYROPHOSPHORYLASE"/>
    <property type="match status" value="1"/>
</dbReference>
<reference evidence="4 5" key="1">
    <citation type="submission" date="2017-04" db="EMBL/GenBank/DDBJ databases">
        <authorList>
            <person name="Afonso C.L."/>
            <person name="Miller P.J."/>
            <person name="Scott M.A."/>
            <person name="Spackman E."/>
            <person name="Goraichik I."/>
            <person name="Dimitrov K.M."/>
            <person name="Suarez D.L."/>
            <person name="Swayne D.E."/>
        </authorList>
    </citation>
    <scope>NUCLEOTIDE SEQUENCE [LARGE SCALE GENOMIC DNA]</scope>
    <source>
        <strain evidence="4 5">DSM 12555</strain>
    </source>
</reference>
<evidence type="ECO:0000256" key="1">
    <source>
        <dbReference type="ARBA" id="ARBA00004948"/>
    </source>
</evidence>
<dbReference type="Pfam" id="PF02581">
    <property type="entry name" value="TMP-TENI"/>
    <property type="match status" value="1"/>
</dbReference>
<dbReference type="SUPFAM" id="SSF51391">
    <property type="entry name" value="Thiamin phosphate synthase"/>
    <property type="match status" value="1"/>
</dbReference>
<dbReference type="AlphaFoldDB" id="A0A1W1XFF4"/>
<dbReference type="GO" id="GO:0005737">
    <property type="term" value="C:cytoplasm"/>
    <property type="evidence" value="ECO:0007669"/>
    <property type="project" value="TreeGrafter"/>
</dbReference>
<dbReference type="EMBL" id="FWXH01000004">
    <property type="protein sequence ID" value="SMC22676.1"/>
    <property type="molecule type" value="Genomic_DNA"/>
</dbReference>
<dbReference type="CDD" id="cd00564">
    <property type="entry name" value="TMP_TenI"/>
    <property type="match status" value="1"/>
</dbReference>
<dbReference type="InterPro" id="IPR022998">
    <property type="entry name" value="ThiamineP_synth_TenI"/>
</dbReference>
<dbReference type="GO" id="GO:0009228">
    <property type="term" value="P:thiamine biosynthetic process"/>
    <property type="evidence" value="ECO:0007669"/>
    <property type="project" value="UniProtKB-KW"/>
</dbReference>
<comment type="pathway">
    <text evidence="1">Cofactor biosynthesis; thiamine diphosphate biosynthesis.</text>
</comment>
<dbReference type="InterPro" id="IPR036206">
    <property type="entry name" value="ThiamineP_synth_sf"/>
</dbReference>
<dbReference type="PANTHER" id="PTHR20857:SF15">
    <property type="entry name" value="THIAMINE-PHOSPHATE SYNTHASE"/>
    <property type="match status" value="1"/>
</dbReference>
<evidence type="ECO:0000313" key="4">
    <source>
        <dbReference type="EMBL" id="SMC22676.1"/>
    </source>
</evidence>
<protein>
    <submittedName>
        <fullName evidence="4">Thiamine-phosphate pyrophosphorylase</fullName>
    </submittedName>
</protein>
<organism evidence="4 5">
    <name type="scientific">Clostridium acidisoli DSM 12555</name>
    <dbReference type="NCBI Taxonomy" id="1121291"/>
    <lineage>
        <taxon>Bacteria</taxon>
        <taxon>Bacillati</taxon>
        <taxon>Bacillota</taxon>
        <taxon>Clostridia</taxon>
        <taxon>Eubacteriales</taxon>
        <taxon>Clostridiaceae</taxon>
        <taxon>Clostridium</taxon>
    </lineage>
</organism>